<dbReference type="Pfam" id="PF00076">
    <property type="entry name" value="RRM_1"/>
    <property type="match status" value="2"/>
</dbReference>
<evidence type="ECO:0000313" key="7">
    <source>
        <dbReference type="Proteomes" id="UP000070444"/>
    </source>
</evidence>
<feature type="region of interest" description="Disordered" evidence="4">
    <location>
        <begin position="305"/>
        <end position="372"/>
    </location>
</feature>
<evidence type="ECO:0000256" key="3">
    <source>
        <dbReference type="PROSITE-ProRule" id="PRU00176"/>
    </source>
</evidence>
<dbReference type="PROSITE" id="PS50102">
    <property type="entry name" value="RRM"/>
    <property type="match status" value="2"/>
</dbReference>
<reference evidence="6 7" key="1">
    <citation type="journal article" date="2015" name="Genome Biol. Evol.">
        <title>Phylogenomic analyses indicate that early fungi evolved digesting cell walls of algal ancestors of land plants.</title>
        <authorList>
            <person name="Chang Y."/>
            <person name="Wang S."/>
            <person name="Sekimoto S."/>
            <person name="Aerts A.L."/>
            <person name="Choi C."/>
            <person name="Clum A."/>
            <person name="LaButti K.M."/>
            <person name="Lindquist E.A."/>
            <person name="Yee Ngan C."/>
            <person name="Ohm R.A."/>
            <person name="Salamov A.A."/>
            <person name="Grigoriev I.V."/>
            <person name="Spatafora J.W."/>
            <person name="Berbee M.L."/>
        </authorList>
    </citation>
    <scope>NUCLEOTIDE SEQUENCE [LARGE SCALE GENOMIC DNA]</scope>
    <source>
        <strain evidence="6 7">NRRL 28638</strain>
    </source>
</reference>
<evidence type="ECO:0000313" key="6">
    <source>
        <dbReference type="EMBL" id="KXN71125.1"/>
    </source>
</evidence>
<proteinExistence type="predicted"/>
<evidence type="ECO:0000256" key="2">
    <source>
        <dbReference type="ARBA" id="ARBA00022884"/>
    </source>
</evidence>
<feature type="compositionally biased region" description="Basic residues" evidence="4">
    <location>
        <begin position="9"/>
        <end position="25"/>
    </location>
</feature>
<organism evidence="6 7">
    <name type="scientific">Conidiobolus coronatus (strain ATCC 28846 / CBS 209.66 / NRRL 28638)</name>
    <name type="common">Delacroixia coronata</name>
    <dbReference type="NCBI Taxonomy" id="796925"/>
    <lineage>
        <taxon>Eukaryota</taxon>
        <taxon>Fungi</taxon>
        <taxon>Fungi incertae sedis</taxon>
        <taxon>Zoopagomycota</taxon>
        <taxon>Entomophthoromycotina</taxon>
        <taxon>Entomophthoromycetes</taxon>
        <taxon>Entomophthorales</taxon>
        <taxon>Ancylistaceae</taxon>
        <taxon>Conidiobolus</taxon>
    </lineage>
</organism>
<dbReference type="SMART" id="SM00360">
    <property type="entry name" value="RRM"/>
    <property type="match status" value="2"/>
</dbReference>
<feature type="compositionally biased region" description="Basic and acidic residues" evidence="4">
    <location>
        <begin position="344"/>
        <end position="372"/>
    </location>
</feature>
<dbReference type="PANTHER" id="PTHR23236:SF119">
    <property type="entry name" value="NUCLEAR RNA-BINDING PROTEIN SART-3"/>
    <property type="match status" value="1"/>
</dbReference>
<dbReference type="InterPro" id="IPR012677">
    <property type="entry name" value="Nucleotide-bd_a/b_plait_sf"/>
</dbReference>
<gene>
    <name evidence="6" type="ORF">CONCODRAFT_70085</name>
</gene>
<evidence type="ECO:0000259" key="5">
    <source>
        <dbReference type="PROSITE" id="PS50102"/>
    </source>
</evidence>
<protein>
    <recommendedName>
        <fullName evidence="5">RRM domain-containing protein</fullName>
    </recommendedName>
</protein>
<dbReference type="GO" id="GO:0003723">
    <property type="term" value="F:RNA binding"/>
    <property type="evidence" value="ECO:0007669"/>
    <property type="project" value="UniProtKB-UniRule"/>
</dbReference>
<dbReference type="AlphaFoldDB" id="A0A137P7Z8"/>
<keyword evidence="1" id="KW-0677">Repeat</keyword>
<evidence type="ECO:0000256" key="4">
    <source>
        <dbReference type="SAM" id="MobiDB-lite"/>
    </source>
</evidence>
<feature type="compositionally biased region" description="Basic and acidic residues" evidence="4">
    <location>
        <begin position="48"/>
        <end position="57"/>
    </location>
</feature>
<feature type="domain" description="RRM" evidence="5">
    <location>
        <begin position="119"/>
        <end position="194"/>
    </location>
</feature>
<feature type="region of interest" description="Disordered" evidence="4">
    <location>
        <begin position="1"/>
        <end position="34"/>
    </location>
</feature>
<keyword evidence="7" id="KW-1185">Reference proteome</keyword>
<feature type="region of interest" description="Disordered" evidence="4">
    <location>
        <begin position="48"/>
        <end position="72"/>
    </location>
</feature>
<dbReference type="STRING" id="796925.A0A137P7Z8"/>
<evidence type="ECO:0000256" key="1">
    <source>
        <dbReference type="ARBA" id="ARBA00022737"/>
    </source>
</evidence>
<feature type="compositionally biased region" description="Basic and acidic residues" evidence="4">
    <location>
        <begin position="78"/>
        <end position="88"/>
    </location>
</feature>
<feature type="region of interest" description="Disordered" evidence="4">
    <location>
        <begin position="78"/>
        <end position="97"/>
    </location>
</feature>
<accession>A0A137P7Z8</accession>
<dbReference type="Proteomes" id="UP000070444">
    <property type="component" value="Unassembled WGS sequence"/>
</dbReference>
<keyword evidence="2 3" id="KW-0694">RNA-binding</keyword>
<feature type="domain" description="RRM" evidence="5">
    <location>
        <begin position="227"/>
        <end position="315"/>
    </location>
</feature>
<dbReference type="EMBL" id="KQ964483">
    <property type="protein sequence ID" value="KXN71125.1"/>
    <property type="molecule type" value="Genomic_DNA"/>
</dbReference>
<dbReference type="InterPro" id="IPR035979">
    <property type="entry name" value="RBD_domain_sf"/>
</dbReference>
<dbReference type="SUPFAM" id="SSF54928">
    <property type="entry name" value="RNA-binding domain, RBD"/>
    <property type="match status" value="1"/>
</dbReference>
<name>A0A137P7Z8_CONC2</name>
<dbReference type="OrthoDB" id="439808at2759"/>
<dbReference type="InterPro" id="IPR000504">
    <property type="entry name" value="RRM_dom"/>
</dbReference>
<dbReference type="OMA" id="MSESIFF"/>
<dbReference type="PANTHER" id="PTHR23236">
    <property type="entry name" value="EUKARYOTIC TRANSLATION INITIATION FACTOR 4B/4H"/>
    <property type="match status" value="1"/>
</dbReference>
<dbReference type="Gene3D" id="3.30.70.330">
    <property type="match status" value="2"/>
</dbReference>
<sequence length="372" mass="43330">MGKPDKKERKDKKEKKDKKDKKDKKSSKVVETEVTETIEQTEVVEQVEETKPEVVEKVEEENESYDFFQYHSNFQTKKDRTEELKEKENDSDDDEDPIKVIEPKIRKPKVEKPPKPETYGVWVGNLFFNITEEELRNFFKECGTITRVKMPMVGNKNRGFAFIDFETPEERDKAIAMSESIFFKRPLLIKDSKDFNKKGRTKAPEDSKNSKTQQAAFLRSQSHEPSATLFIGNLPFECTSDFLMEKFKIYGNVKKVRLATFEDTNRCKGFGYIDFEQIEDSTKALLALKDRFKVEFASIDATRRGRNLQPNQAKEYSKRRNMGNDQDNNNDESNESQGGFNNRGGDRPNKRFRDEPSKIGEDYKGSKITFDD</sequence>